<protein>
    <submittedName>
        <fullName evidence="3">Uncharacterized protein</fullName>
    </submittedName>
</protein>
<keyword evidence="2" id="KW-0472">Membrane</keyword>
<keyword evidence="2" id="KW-1133">Transmembrane helix</keyword>
<keyword evidence="4" id="KW-1185">Reference proteome</keyword>
<keyword evidence="2" id="KW-0812">Transmembrane</keyword>
<dbReference type="EMBL" id="JAUSSW010000005">
    <property type="protein sequence ID" value="MDQ0102492.1"/>
    <property type="molecule type" value="Genomic_DNA"/>
</dbReference>
<proteinExistence type="predicted"/>
<evidence type="ECO:0000313" key="4">
    <source>
        <dbReference type="Proteomes" id="UP001244563"/>
    </source>
</evidence>
<evidence type="ECO:0000256" key="1">
    <source>
        <dbReference type="SAM" id="MobiDB-lite"/>
    </source>
</evidence>
<dbReference type="GeneID" id="84019588"/>
<gene>
    <name evidence="3" type="ORF">J2T10_002145</name>
</gene>
<dbReference type="RefSeq" id="WP_055972688.1">
    <property type="nucleotide sequence ID" value="NZ_BDDW01000005.1"/>
</dbReference>
<feature type="region of interest" description="Disordered" evidence="1">
    <location>
        <begin position="119"/>
        <end position="140"/>
    </location>
</feature>
<accession>A0ABT9TPT2</accession>
<dbReference type="Proteomes" id="UP001244563">
    <property type="component" value="Unassembled WGS sequence"/>
</dbReference>
<reference evidence="3 4" key="1">
    <citation type="submission" date="2023-07" db="EMBL/GenBank/DDBJ databases">
        <title>Sorghum-associated microbial communities from plants grown in Nebraska, USA.</title>
        <authorList>
            <person name="Schachtman D."/>
        </authorList>
    </citation>
    <scope>NUCLEOTIDE SEQUENCE [LARGE SCALE GENOMIC DNA]</scope>
    <source>
        <strain evidence="3 4">CC523</strain>
    </source>
</reference>
<comment type="caution">
    <text evidence="3">The sequence shown here is derived from an EMBL/GenBank/DDBJ whole genome shotgun (WGS) entry which is preliminary data.</text>
</comment>
<evidence type="ECO:0000256" key="2">
    <source>
        <dbReference type="SAM" id="Phobius"/>
    </source>
</evidence>
<feature type="transmembrane region" description="Helical" evidence="2">
    <location>
        <begin position="94"/>
        <end position="113"/>
    </location>
</feature>
<sequence>MYKPQSIFPAVQDLAREWVTHAADGTSSQSDAVVRWALARINHADVPSVVHGVMLTLTGNKKTAKEAQRTAAKAVKRATRALSRQTRKPTPRPWGWLIALLAGVVGAGAVLAWRTMMPPGEPEPVKNPENPVQPPVPPVP</sequence>
<name>A0ABT9TPT2_PAENI</name>
<evidence type="ECO:0000313" key="3">
    <source>
        <dbReference type="EMBL" id="MDQ0102492.1"/>
    </source>
</evidence>
<organism evidence="3 4">
    <name type="scientific">Paenarthrobacter nicotinovorans</name>
    <name type="common">Arthrobacter nicotinovorans</name>
    <dbReference type="NCBI Taxonomy" id="29320"/>
    <lineage>
        <taxon>Bacteria</taxon>
        <taxon>Bacillati</taxon>
        <taxon>Actinomycetota</taxon>
        <taxon>Actinomycetes</taxon>
        <taxon>Micrococcales</taxon>
        <taxon>Micrococcaceae</taxon>
        <taxon>Paenarthrobacter</taxon>
    </lineage>
</organism>
<feature type="compositionally biased region" description="Pro residues" evidence="1">
    <location>
        <begin position="131"/>
        <end position="140"/>
    </location>
</feature>